<dbReference type="InterPro" id="IPR025558">
    <property type="entry name" value="DUF4283"/>
</dbReference>
<dbReference type="PANTHER" id="PTHR31286">
    <property type="entry name" value="GLYCINE-RICH CELL WALL STRUCTURAL PROTEIN 1.8-LIKE"/>
    <property type="match status" value="1"/>
</dbReference>
<evidence type="ECO:0000313" key="4">
    <source>
        <dbReference type="Proteomes" id="UP000631114"/>
    </source>
</evidence>
<dbReference type="InterPro" id="IPR040256">
    <property type="entry name" value="At4g02000-like"/>
</dbReference>
<feature type="domain" description="DUF4283" evidence="2">
    <location>
        <begin position="66"/>
        <end position="142"/>
    </location>
</feature>
<feature type="region of interest" description="Disordered" evidence="1">
    <location>
        <begin position="231"/>
        <end position="264"/>
    </location>
</feature>
<dbReference type="OrthoDB" id="1727165at2759"/>
<proteinExistence type="predicted"/>
<sequence>MVDSQHMQGVNAVNPGAQTRNWNELFQGEKGASLETGLKQFSLNIVCVCGVTQVPEDLICRGRSIWKDYVVGFFLEQKLPYPVVREFLRKKWQTKGDYEMVADSNLFYFKFTNEEDKRKVLGMAQIFMAGKCFIVTQWNQDVEKRKNTVKAIPIWINLYNVPKDLWTGEGLGEGITGERGTGEVEEQSGCNINEEVDTGILERAVVSGNSVGSMAVREEVRQIEVVTGKEVQAEREEMLDRNSDEEEGRRSSGRDGVSGTKEER</sequence>
<feature type="compositionally biased region" description="Basic and acidic residues" evidence="1">
    <location>
        <begin position="231"/>
        <end position="253"/>
    </location>
</feature>
<dbReference type="EMBL" id="JADFTS010000005">
    <property type="protein sequence ID" value="KAF9604351.1"/>
    <property type="molecule type" value="Genomic_DNA"/>
</dbReference>
<name>A0A835HRB2_9MAGN</name>
<accession>A0A835HRB2</accession>
<gene>
    <name evidence="3" type="ORF">IFM89_006358</name>
</gene>
<dbReference type="AlphaFoldDB" id="A0A835HRB2"/>
<dbReference type="Pfam" id="PF14111">
    <property type="entry name" value="DUF4283"/>
    <property type="match status" value="1"/>
</dbReference>
<protein>
    <recommendedName>
        <fullName evidence="2">DUF4283 domain-containing protein</fullName>
    </recommendedName>
</protein>
<dbReference type="Proteomes" id="UP000631114">
    <property type="component" value="Unassembled WGS sequence"/>
</dbReference>
<organism evidence="3 4">
    <name type="scientific">Coptis chinensis</name>
    <dbReference type="NCBI Taxonomy" id="261450"/>
    <lineage>
        <taxon>Eukaryota</taxon>
        <taxon>Viridiplantae</taxon>
        <taxon>Streptophyta</taxon>
        <taxon>Embryophyta</taxon>
        <taxon>Tracheophyta</taxon>
        <taxon>Spermatophyta</taxon>
        <taxon>Magnoliopsida</taxon>
        <taxon>Ranunculales</taxon>
        <taxon>Ranunculaceae</taxon>
        <taxon>Coptidoideae</taxon>
        <taxon>Coptis</taxon>
    </lineage>
</organism>
<evidence type="ECO:0000259" key="2">
    <source>
        <dbReference type="Pfam" id="PF14111"/>
    </source>
</evidence>
<keyword evidence="4" id="KW-1185">Reference proteome</keyword>
<comment type="caution">
    <text evidence="3">The sequence shown here is derived from an EMBL/GenBank/DDBJ whole genome shotgun (WGS) entry which is preliminary data.</text>
</comment>
<evidence type="ECO:0000313" key="3">
    <source>
        <dbReference type="EMBL" id="KAF9604351.1"/>
    </source>
</evidence>
<reference evidence="3 4" key="1">
    <citation type="submission" date="2020-10" db="EMBL/GenBank/DDBJ databases">
        <title>The Coptis chinensis genome and diversification of protoberbering-type alkaloids.</title>
        <authorList>
            <person name="Wang B."/>
            <person name="Shu S."/>
            <person name="Song C."/>
            <person name="Liu Y."/>
        </authorList>
    </citation>
    <scope>NUCLEOTIDE SEQUENCE [LARGE SCALE GENOMIC DNA]</scope>
    <source>
        <strain evidence="3">HL-2020</strain>
        <tissue evidence="3">Leaf</tissue>
    </source>
</reference>
<evidence type="ECO:0000256" key="1">
    <source>
        <dbReference type="SAM" id="MobiDB-lite"/>
    </source>
</evidence>
<dbReference type="PANTHER" id="PTHR31286:SF180">
    <property type="entry name" value="OS10G0362600 PROTEIN"/>
    <property type="match status" value="1"/>
</dbReference>
<feature type="compositionally biased region" description="Low complexity" evidence="1">
    <location>
        <begin position="254"/>
        <end position="264"/>
    </location>
</feature>